<dbReference type="Gene3D" id="3.40.50.1460">
    <property type="match status" value="1"/>
</dbReference>
<feature type="domain" description="Peptidase C14 caspase" evidence="3">
    <location>
        <begin position="1004"/>
        <end position="1222"/>
    </location>
</feature>
<feature type="repeat" description="WD" evidence="1">
    <location>
        <begin position="46"/>
        <end position="87"/>
    </location>
</feature>
<dbReference type="PROSITE" id="PS00678">
    <property type="entry name" value="WD_REPEATS_1"/>
    <property type="match status" value="1"/>
</dbReference>
<dbReference type="RefSeq" id="WP_159794667.1">
    <property type="nucleotide sequence ID" value="NZ_WTYM01000040.1"/>
</dbReference>
<dbReference type="GO" id="GO:0004197">
    <property type="term" value="F:cysteine-type endopeptidase activity"/>
    <property type="evidence" value="ECO:0007669"/>
    <property type="project" value="InterPro"/>
</dbReference>
<evidence type="ECO:0000259" key="3">
    <source>
        <dbReference type="Pfam" id="PF00656"/>
    </source>
</evidence>
<gene>
    <name evidence="4" type="ORF">GRI89_09845</name>
</gene>
<proteinExistence type="predicted"/>
<comment type="caution">
    <text evidence="4">The sequence shown here is derived from an EMBL/GenBank/DDBJ whole genome shotgun (WGS) entry which is preliminary data.</text>
</comment>
<evidence type="ECO:0000313" key="5">
    <source>
        <dbReference type="Proteomes" id="UP000433652"/>
    </source>
</evidence>
<evidence type="ECO:0000256" key="1">
    <source>
        <dbReference type="PROSITE-ProRule" id="PRU00221"/>
    </source>
</evidence>
<dbReference type="OrthoDB" id="235631at2"/>
<dbReference type="InterPro" id="IPR019775">
    <property type="entry name" value="WD40_repeat_CS"/>
</dbReference>
<dbReference type="Proteomes" id="UP000433652">
    <property type="component" value="Unassembled WGS sequence"/>
</dbReference>
<dbReference type="InterPro" id="IPR001680">
    <property type="entry name" value="WD40_rpt"/>
</dbReference>
<dbReference type="SUPFAM" id="SSF50978">
    <property type="entry name" value="WD40 repeat-like"/>
    <property type="match status" value="1"/>
</dbReference>
<name>A0A6I4SVA8_9SPHN</name>
<keyword evidence="5" id="KW-1185">Reference proteome</keyword>
<dbReference type="GO" id="GO:0006508">
    <property type="term" value="P:proteolysis"/>
    <property type="evidence" value="ECO:0007669"/>
    <property type="project" value="InterPro"/>
</dbReference>
<organism evidence="4 5">
    <name type="scientific">Croceibacterium salegens</name>
    <dbReference type="NCBI Taxonomy" id="1737568"/>
    <lineage>
        <taxon>Bacteria</taxon>
        <taxon>Pseudomonadati</taxon>
        <taxon>Pseudomonadota</taxon>
        <taxon>Alphaproteobacteria</taxon>
        <taxon>Sphingomonadales</taxon>
        <taxon>Erythrobacteraceae</taxon>
        <taxon>Croceibacterium</taxon>
    </lineage>
</organism>
<dbReference type="InterPro" id="IPR036322">
    <property type="entry name" value="WD40_repeat_dom_sf"/>
</dbReference>
<dbReference type="Pfam" id="PF00656">
    <property type="entry name" value="Peptidase_C14"/>
    <property type="match status" value="1"/>
</dbReference>
<evidence type="ECO:0000256" key="2">
    <source>
        <dbReference type="SAM" id="MobiDB-lite"/>
    </source>
</evidence>
<keyword evidence="1" id="KW-0853">WD repeat</keyword>
<dbReference type="PROSITE" id="PS50082">
    <property type="entry name" value="WD_REPEATS_2"/>
    <property type="match status" value="1"/>
</dbReference>
<protein>
    <recommendedName>
        <fullName evidence="3">Peptidase C14 caspase domain-containing protein</fullName>
    </recommendedName>
</protein>
<reference evidence="4 5" key="1">
    <citation type="submission" date="2019-12" db="EMBL/GenBank/DDBJ databases">
        <title>Genomic-based taxomic classification of the family Erythrobacteraceae.</title>
        <authorList>
            <person name="Xu L."/>
        </authorList>
    </citation>
    <scope>NUCLEOTIDE SEQUENCE [LARGE SCALE GENOMIC DNA]</scope>
    <source>
        <strain evidence="4 5">MCCC 1K01500</strain>
    </source>
</reference>
<dbReference type="SUPFAM" id="SSF63829">
    <property type="entry name" value="Calcium-dependent phosphotriesterase"/>
    <property type="match status" value="1"/>
</dbReference>
<feature type="region of interest" description="Disordered" evidence="2">
    <location>
        <begin position="285"/>
        <end position="306"/>
    </location>
</feature>
<evidence type="ECO:0000313" key="4">
    <source>
        <dbReference type="EMBL" id="MXO59841.1"/>
    </source>
</evidence>
<accession>A0A6I4SVA8</accession>
<dbReference type="PROSITE" id="PS50294">
    <property type="entry name" value="WD_REPEATS_REGION"/>
    <property type="match status" value="1"/>
</dbReference>
<sequence>MGFLHHLQRAGIGLAGAVLLLPAACSDEIAPDYTERSDIKPQLVVQVGHAVPVEAVAWAQGGEGLISLGIDGSLVVWDVASRSIISRSQIPVDWRDRGLATDEGETAEGYFGQRCIRLDEFSLSGSVLTVAYREDRSQFVEQEGEGEPPDDRLANACSGFSVGGTRRFAFTLNVETWQENAPMQETAAEPVRRISLRKFTTTVGDTEVEVPEPDPNLGGAVHVPETVAGGAVHVPEPPPPPPSLRAPPPIDPSRVYYKLCLREGRCNYELEDAVRGIDGSDLTRFFPASPDGSRQPRPNFDDGKPGYASIYADRGPLLDFSTCPSINTCRFGVTLFGPGEVIELTGEPPSYFRDADVSSDGRQVVRVAQLGEASTVDVLDLGSGQDSRTLTLERPYHRVNWITPGRFALFSEGSIVSPMMRDMMRALPPALVVDPQCKDTERCAGVESYSGMEPVDDVGGFLGIANLDHCHASRYPSRFAISGVECEAGLSVDIVHSEFSVTTLPPSVDFPDSPVADTVSLHSAADGWQRLAVPGLHARETITALKVSPDRRSFVVATRTSGEPWMSPAERKFRSAPRKDSSLSQTIRILAFSVSSDGQLVEPRSLAEIKETLAPAVAQAAWSFDLQFGVRELRFTPDSRRVIFSRKLDATGATYLYVLPAADKATSLFATGADGEPQISGQGLAKTYPFASELVVAIGNERAFGLDNTALIDLTDGAILYDKLADTPMVKAGYIAPSDMLWAASSDGAIHYWGAADGQALMSLYTFPGNTFFAVSPGGRYDTNLPPDSNQIRWLMADKPWQSLAPQTFMRDYYEPGMYRQILECREHADTCKTPFRKPLPSIESLNRVLPAVRIASVLQTEVGGSAIVTVDVTPGRDMDVDGGAPQGIYNLRLFRNGRLVATDPFFINRVIEGDEKQDDSVAQWRSDNVLPYKGGVRPSGRMLANGDYRMMFLVPLPSGLDPQPQVFSAYAFNEDRIKSATAYSKAVRANPSPRRPRRAYVINIGIDHYDRESMRLRFAGNDARLLSDRLDEIPGYEVRKLVLTAEDPKLGTGTARRIGRYTILRALNLLHDNPFRETLLNSLREDGIDASMIEPATPDDIVILTYSGHGDTDKFGNFYLLPSDGTWAFGDDVDLESLVSAADLSNALAQNQAGETALIIDACRSAASVEAGDFKPAPVGDSGLGQLAYDKGILILAAAQSSESAMEDGKLKHGLATFALAANGEGLSAKGDLDADGSIRLDEWLQYAVDRMPGLNDDRRHLLYDADAGRFVAARGTGEKKTQTPALFDFNATASPVLVRRGVRQAR</sequence>
<dbReference type="InterPro" id="IPR011600">
    <property type="entry name" value="Pept_C14_caspase"/>
</dbReference>
<dbReference type="EMBL" id="WTYM01000040">
    <property type="protein sequence ID" value="MXO59841.1"/>
    <property type="molecule type" value="Genomic_DNA"/>
</dbReference>